<dbReference type="STRING" id="497965.Cyan7822_0373"/>
<dbReference type="RefSeq" id="WP_013320529.1">
    <property type="nucleotide sequence ID" value="NC_014501.1"/>
</dbReference>
<organism evidence="2 3">
    <name type="scientific">Gloeothece verrucosa (strain PCC 7822)</name>
    <name type="common">Cyanothece sp. (strain PCC 7822)</name>
    <dbReference type="NCBI Taxonomy" id="497965"/>
    <lineage>
        <taxon>Bacteria</taxon>
        <taxon>Bacillati</taxon>
        <taxon>Cyanobacteriota</taxon>
        <taxon>Cyanophyceae</taxon>
        <taxon>Oscillatoriophycideae</taxon>
        <taxon>Chroococcales</taxon>
        <taxon>Aphanothecaceae</taxon>
        <taxon>Gloeothece</taxon>
        <taxon>Gloeothece verrucosa</taxon>
    </lineage>
</organism>
<evidence type="ECO:0000256" key="1">
    <source>
        <dbReference type="SAM" id="Phobius"/>
    </source>
</evidence>
<feature type="transmembrane region" description="Helical" evidence="1">
    <location>
        <begin position="20"/>
        <end position="41"/>
    </location>
</feature>
<keyword evidence="1" id="KW-0812">Transmembrane</keyword>
<keyword evidence="1" id="KW-0472">Membrane</keyword>
<dbReference type="KEGG" id="cyj:Cyan7822_0373"/>
<dbReference type="OrthoDB" id="466365at2"/>
<dbReference type="eggNOG" id="ENOG5033ECU">
    <property type="taxonomic scope" value="Bacteria"/>
</dbReference>
<dbReference type="EMBL" id="CP002198">
    <property type="protein sequence ID" value="ADN12419.1"/>
    <property type="molecule type" value="Genomic_DNA"/>
</dbReference>
<evidence type="ECO:0000313" key="3">
    <source>
        <dbReference type="Proteomes" id="UP000008206"/>
    </source>
</evidence>
<name>E0U683_GLOV7</name>
<dbReference type="HOGENOM" id="CLU_181481_1_0_3"/>
<keyword evidence="3" id="KW-1185">Reference proteome</keyword>
<keyword evidence="1" id="KW-1133">Transmembrane helix</keyword>
<accession>E0U683</accession>
<gene>
    <name evidence="2" type="ordered locus">Cyan7822_0373</name>
</gene>
<reference evidence="3" key="1">
    <citation type="journal article" date="2011" name="MBio">
        <title>Novel metabolic attributes of the genus Cyanothece, comprising a group of unicellular nitrogen-fixing Cyanobacteria.</title>
        <authorList>
            <person name="Bandyopadhyay A."/>
            <person name="Elvitigala T."/>
            <person name="Welsh E."/>
            <person name="Stockel J."/>
            <person name="Liberton M."/>
            <person name="Min H."/>
            <person name="Sherman L.A."/>
            <person name="Pakrasi H.B."/>
        </authorList>
    </citation>
    <scope>NUCLEOTIDE SEQUENCE [LARGE SCALE GENOMIC DNA]</scope>
    <source>
        <strain evidence="3">PCC 7822</strain>
    </source>
</reference>
<proteinExistence type="predicted"/>
<dbReference type="Proteomes" id="UP000008206">
    <property type="component" value="Chromosome"/>
</dbReference>
<sequence>MGVWLVTCIVLFILVQLYQWVIGFILPLPIYILAGAFLAIASNSERGIGSLFGRSSQKTVTLSQNATLVNSTHSLEGEKIAVAALESERTFTQE</sequence>
<dbReference type="AlphaFoldDB" id="E0U683"/>
<evidence type="ECO:0000313" key="2">
    <source>
        <dbReference type="EMBL" id="ADN12419.1"/>
    </source>
</evidence>
<protein>
    <submittedName>
        <fullName evidence="2">Uncharacterized protein</fullName>
    </submittedName>
</protein>